<dbReference type="InterPro" id="IPR003439">
    <property type="entry name" value="ABC_transporter-like_ATP-bd"/>
</dbReference>
<dbReference type="Gene3D" id="3.40.50.300">
    <property type="entry name" value="P-loop containing nucleotide triphosphate hydrolases"/>
    <property type="match status" value="2"/>
</dbReference>
<evidence type="ECO:0000256" key="4">
    <source>
        <dbReference type="ARBA" id="ARBA00022840"/>
    </source>
</evidence>
<evidence type="ECO:0000313" key="7">
    <source>
        <dbReference type="Proteomes" id="UP000199315"/>
    </source>
</evidence>
<evidence type="ECO:0000256" key="2">
    <source>
        <dbReference type="ARBA" id="ARBA00022737"/>
    </source>
</evidence>
<feature type="domain" description="ABC transporter" evidence="5">
    <location>
        <begin position="262"/>
        <end position="498"/>
    </location>
</feature>
<evidence type="ECO:0000256" key="3">
    <source>
        <dbReference type="ARBA" id="ARBA00022741"/>
    </source>
</evidence>
<dbReference type="EMBL" id="FMKA01000007">
    <property type="protein sequence ID" value="SCP97014.1"/>
    <property type="molecule type" value="Genomic_DNA"/>
</dbReference>
<dbReference type="InterPro" id="IPR050107">
    <property type="entry name" value="ABC_carbohydrate_import_ATPase"/>
</dbReference>
<evidence type="ECO:0000256" key="1">
    <source>
        <dbReference type="ARBA" id="ARBA00022448"/>
    </source>
</evidence>
<dbReference type="Pfam" id="PF00005">
    <property type="entry name" value="ABC_tran"/>
    <property type="match status" value="2"/>
</dbReference>
<dbReference type="GO" id="GO:0016887">
    <property type="term" value="F:ATP hydrolysis activity"/>
    <property type="evidence" value="ECO:0007669"/>
    <property type="project" value="InterPro"/>
</dbReference>
<dbReference type="OrthoDB" id="9771863at2"/>
<dbReference type="CDD" id="cd03216">
    <property type="entry name" value="ABC_Carb_Monos_I"/>
    <property type="match status" value="1"/>
</dbReference>
<dbReference type="RefSeq" id="WP_091232672.1">
    <property type="nucleotide sequence ID" value="NZ_FMKA01000007.1"/>
</dbReference>
<dbReference type="SMART" id="SM00382">
    <property type="entry name" value="AAA"/>
    <property type="match status" value="2"/>
</dbReference>
<reference evidence="6 7" key="1">
    <citation type="submission" date="2016-09" db="EMBL/GenBank/DDBJ databases">
        <authorList>
            <person name="Capua I."/>
            <person name="De Benedictis P."/>
            <person name="Joannis T."/>
            <person name="Lombin L.H."/>
            <person name="Cattoli G."/>
        </authorList>
    </citation>
    <scope>NUCLEOTIDE SEQUENCE [LARGE SCALE GENOMIC DNA]</scope>
    <source>
        <strain evidence="6 7">GluBS11</strain>
    </source>
</reference>
<keyword evidence="7" id="KW-1185">Reference proteome</keyword>
<dbReference type="SUPFAM" id="SSF52540">
    <property type="entry name" value="P-loop containing nucleoside triphosphate hydrolases"/>
    <property type="match status" value="2"/>
</dbReference>
<organism evidence="6 7">
    <name type="scientific">Anaerobium acetethylicum</name>
    <dbReference type="NCBI Taxonomy" id="1619234"/>
    <lineage>
        <taxon>Bacteria</taxon>
        <taxon>Bacillati</taxon>
        <taxon>Bacillota</taxon>
        <taxon>Clostridia</taxon>
        <taxon>Lachnospirales</taxon>
        <taxon>Lachnospiraceae</taxon>
        <taxon>Anaerobium</taxon>
    </lineage>
</organism>
<dbReference type="CDD" id="cd03215">
    <property type="entry name" value="ABC_Carb_Monos_II"/>
    <property type="match status" value="1"/>
</dbReference>
<evidence type="ECO:0000313" key="6">
    <source>
        <dbReference type="EMBL" id="SCP97014.1"/>
    </source>
</evidence>
<dbReference type="Proteomes" id="UP000199315">
    <property type="component" value="Unassembled WGS sequence"/>
</dbReference>
<dbReference type="STRING" id="1619234.SAMN05421730_1007110"/>
<dbReference type="InterPro" id="IPR027417">
    <property type="entry name" value="P-loop_NTPase"/>
</dbReference>
<dbReference type="PROSITE" id="PS00211">
    <property type="entry name" value="ABC_TRANSPORTER_1"/>
    <property type="match status" value="1"/>
</dbReference>
<gene>
    <name evidence="6" type="ORF">SAMN05421730_1007110</name>
</gene>
<dbReference type="PROSITE" id="PS50893">
    <property type="entry name" value="ABC_TRANSPORTER_2"/>
    <property type="match status" value="2"/>
</dbReference>
<dbReference type="InterPro" id="IPR017871">
    <property type="entry name" value="ABC_transporter-like_CS"/>
</dbReference>
<evidence type="ECO:0000259" key="5">
    <source>
        <dbReference type="PROSITE" id="PS50893"/>
    </source>
</evidence>
<protein>
    <submittedName>
        <fullName evidence="6">Ribose transport system ATP-binding protein</fullName>
    </submittedName>
</protein>
<accession>A0A1D3TSX5</accession>
<keyword evidence="3" id="KW-0547">Nucleotide-binding</keyword>
<dbReference type="InterPro" id="IPR003593">
    <property type="entry name" value="AAA+_ATPase"/>
</dbReference>
<feature type="domain" description="ABC transporter" evidence="5">
    <location>
        <begin position="6"/>
        <end position="244"/>
    </location>
</feature>
<sequence length="500" mass="55288">MSEVVLEIMGMSKNFGPVVALKDVALKICRGQVHGLVGENGSGKSTITSIAAGMQPATSGEMLFMGKPWKPASMIEAQHNGLSMILQEANTIPGCTVAENLFAGKENEYSRFGFVNNRKMNADADALLDRFGISYMRGKDPIDQYGFEDRKLIEIARAVNEDTEILIVDETTTALSMEGRDILYKIVEDMVKRDKAVIFISHDMDEIMEKCTILTVLRDGEIRGTVTSEEIGQLNSIGMIRQLMVGRDIGNKFYRSDYDPSCSDEVVLEFTNVSGPNVKDFSLKLHKGEIVGIGGLSGCGMHDIGRMAFGMEEIDRGSIKCRGKEVESAKDAVEKGIGYISKNRDTEAVILQGPIENNIVLPSLKDISKAGFVSPKKRKQLADEQIKLLKIKCNKSRQWVNTLSGGNKQKVSFAKWIAKGSDIVIMDCPTRGVDIGVKQSMYSLIDQMKHEGKAILMISEEMSELIGMSDRLIVMKDFKISKEFIRSAELSEADVIEYMI</sequence>
<dbReference type="AlphaFoldDB" id="A0A1D3TSX5"/>
<keyword evidence="1" id="KW-0813">Transport</keyword>
<dbReference type="PANTHER" id="PTHR43790">
    <property type="entry name" value="CARBOHYDRATE TRANSPORT ATP-BINDING PROTEIN MG119-RELATED"/>
    <property type="match status" value="1"/>
</dbReference>
<dbReference type="PANTHER" id="PTHR43790:SF9">
    <property type="entry name" value="GALACTOFURANOSE TRANSPORTER ATP-BINDING PROTEIN YTFR"/>
    <property type="match status" value="1"/>
</dbReference>
<keyword evidence="4 6" id="KW-0067">ATP-binding</keyword>
<name>A0A1D3TSX5_9FIRM</name>
<proteinExistence type="predicted"/>
<dbReference type="GO" id="GO:0005524">
    <property type="term" value="F:ATP binding"/>
    <property type="evidence" value="ECO:0007669"/>
    <property type="project" value="UniProtKB-KW"/>
</dbReference>
<keyword evidence="2" id="KW-0677">Repeat</keyword>